<sequence length="603" mass="68161">MLHTILCAPIRFITKNVIADAPATCPETSEIKELSRTIWTPFQGSMKHVPNEVWMEIVRSAALTNGISSANGAAVMAFGSVCSVWRSVTLTDRILWTSLNLDTIKSAWFQKLLHRSKNAPLSFISHKITKPDDAKALQVWTLVHLNFHRCSHLDVSVTIDPEDARDLGPLLLKPAPALKECSIRYMKTMDFLRARVIISKLSYAYDILPKLFADAAPSLHTLHLRDCHYLQHQNLFPNLLQFSSINSNKLLDDHTEFHRRRGAIHVFKSLTTCHQLKHLTLHHAIHDWKDGNFGAQLVKLGTVALPLLESLRFSGGIEDAQSLLEVTEIGPKCSMAFHLLFHQPCWNRAHPQKLVSAINQFLDRIPKSTSFGTLMLGDSNPYLHSSFEDVYFKAESQTGPFFELKIGNRGVHLNAQGLSTEERWSLHPRRLSTRGPSVSEADVIFSTILKRISSDSLLPHSNGTLELSLSGTFRVQQTFDIFSQMDGITHISFQRWDAICTPAFHRNPTRGVPFYFPNLTSLSFNHDALTTERTIHALVEYLSCRLALFGAMPQLVVLTHAAPLNEMKISLERRLEKAKEHFLSRTEERDLEGADISMCWKLI</sequence>
<dbReference type="AlphaFoldDB" id="A0A4Q2D7A4"/>
<dbReference type="STRING" id="2316362.A0A4Q2D7A4"/>
<dbReference type="EMBL" id="SDEE01000699">
    <property type="protein sequence ID" value="RXW14456.1"/>
    <property type="molecule type" value="Genomic_DNA"/>
</dbReference>
<keyword evidence="2" id="KW-1185">Reference proteome</keyword>
<proteinExistence type="predicted"/>
<comment type="caution">
    <text evidence="1">The sequence shown here is derived from an EMBL/GenBank/DDBJ whole genome shotgun (WGS) entry which is preliminary data.</text>
</comment>
<name>A0A4Q2D7A4_9AGAR</name>
<dbReference type="Proteomes" id="UP000290288">
    <property type="component" value="Unassembled WGS sequence"/>
</dbReference>
<evidence type="ECO:0000313" key="2">
    <source>
        <dbReference type="Proteomes" id="UP000290288"/>
    </source>
</evidence>
<evidence type="ECO:0000313" key="1">
    <source>
        <dbReference type="EMBL" id="RXW14456.1"/>
    </source>
</evidence>
<protein>
    <recommendedName>
        <fullName evidence="3">F-box domain-containing protein</fullName>
    </recommendedName>
</protein>
<evidence type="ECO:0008006" key="3">
    <source>
        <dbReference type="Google" id="ProtNLM"/>
    </source>
</evidence>
<accession>A0A4Q2D7A4</accession>
<reference evidence="1 2" key="1">
    <citation type="submission" date="2019-01" db="EMBL/GenBank/DDBJ databases">
        <title>Draft genome sequence of Psathyrella aberdarensis IHI B618.</title>
        <authorList>
            <person name="Buettner E."/>
            <person name="Kellner H."/>
        </authorList>
    </citation>
    <scope>NUCLEOTIDE SEQUENCE [LARGE SCALE GENOMIC DNA]</scope>
    <source>
        <strain evidence="1 2">IHI B618</strain>
    </source>
</reference>
<organism evidence="1 2">
    <name type="scientific">Candolleomyces aberdarensis</name>
    <dbReference type="NCBI Taxonomy" id="2316362"/>
    <lineage>
        <taxon>Eukaryota</taxon>
        <taxon>Fungi</taxon>
        <taxon>Dikarya</taxon>
        <taxon>Basidiomycota</taxon>
        <taxon>Agaricomycotina</taxon>
        <taxon>Agaricomycetes</taxon>
        <taxon>Agaricomycetidae</taxon>
        <taxon>Agaricales</taxon>
        <taxon>Agaricineae</taxon>
        <taxon>Psathyrellaceae</taxon>
        <taxon>Candolleomyces</taxon>
    </lineage>
</organism>
<gene>
    <name evidence="1" type="ORF">EST38_g11396</name>
</gene>